<evidence type="ECO:0000313" key="1">
    <source>
        <dbReference type="EMBL" id="QPH54343.1"/>
    </source>
</evidence>
<dbReference type="AlphaFoldDB" id="A0A7S9LSC1"/>
<gene>
    <name evidence="1" type="ORF">I0K15_00755</name>
</gene>
<name>A0A7S9LSC1_9RHOB</name>
<sequence>MRLNEITYDGSKPVDGYGEGFFRVGGQVIEGGAALLPSGPVAWSGEAAPLVAEAEAIDVVLLGMGADIANPPEDLVAELEAAGMGVEVMSSPSACRTYNVLLSEGRRIAAAVFPVVAG</sequence>
<dbReference type="SUPFAM" id="SSF64076">
    <property type="entry name" value="MTH938-like"/>
    <property type="match status" value="1"/>
</dbReference>
<proteinExistence type="predicted"/>
<protein>
    <submittedName>
        <fullName evidence="1">Mth938-like domain-containing protein</fullName>
    </submittedName>
</protein>
<dbReference type="CDD" id="cd00248">
    <property type="entry name" value="Mth938-like"/>
    <property type="match status" value="1"/>
</dbReference>
<dbReference type="Proteomes" id="UP000594800">
    <property type="component" value="Chromosome"/>
</dbReference>
<accession>A0A7S9LSC1</accession>
<dbReference type="PANTHER" id="PTHR21192">
    <property type="entry name" value="NUCLEAR PROTEIN E3-3"/>
    <property type="match status" value="1"/>
</dbReference>
<dbReference type="InterPro" id="IPR007523">
    <property type="entry name" value="NDUFAF3/AAMDC"/>
</dbReference>
<dbReference type="RefSeq" id="WP_196103552.1">
    <property type="nucleotide sequence ID" value="NZ_CP064942.1"/>
</dbReference>
<dbReference type="EMBL" id="CP064942">
    <property type="protein sequence ID" value="QPH54343.1"/>
    <property type="molecule type" value="Genomic_DNA"/>
</dbReference>
<dbReference type="PANTHER" id="PTHR21192:SF2">
    <property type="entry name" value="NADH DEHYDROGENASE [UBIQUINONE] 1 ALPHA SUBCOMPLEX ASSEMBLY FACTOR 3"/>
    <property type="match status" value="1"/>
</dbReference>
<organism evidence="1 2">
    <name type="scientific">Pontivivens ytuae</name>
    <dbReference type="NCBI Taxonomy" id="2789856"/>
    <lineage>
        <taxon>Bacteria</taxon>
        <taxon>Pseudomonadati</taxon>
        <taxon>Pseudomonadota</taxon>
        <taxon>Alphaproteobacteria</taxon>
        <taxon>Rhodobacterales</taxon>
        <taxon>Paracoccaceae</taxon>
        <taxon>Pontivivens</taxon>
    </lineage>
</organism>
<reference evidence="1 2" key="1">
    <citation type="submission" date="2020-11" db="EMBL/GenBank/DDBJ databases">
        <title>Description of Pontivivens ytuae sp. nov. isolated from deep sea sediment of Mariana Trench.</title>
        <authorList>
            <person name="Wang Z."/>
            <person name="Sun Q.-L."/>
            <person name="Xu X.-D."/>
            <person name="Tang Y.-Z."/>
            <person name="Zhang J."/>
        </authorList>
    </citation>
    <scope>NUCLEOTIDE SEQUENCE [LARGE SCALE GENOMIC DNA]</scope>
    <source>
        <strain evidence="1 2">MT2928</strain>
    </source>
</reference>
<keyword evidence="2" id="KW-1185">Reference proteome</keyword>
<dbReference type="InterPro" id="IPR036748">
    <property type="entry name" value="MTH938-like_sf"/>
</dbReference>
<dbReference type="Pfam" id="PF04430">
    <property type="entry name" value="DUF498"/>
    <property type="match status" value="1"/>
</dbReference>
<dbReference type="Gene3D" id="3.40.1230.10">
    <property type="entry name" value="MTH938-like"/>
    <property type="match status" value="1"/>
</dbReference>
<dbReference type="KEGG" id="poz:I0K15_00755"/>
<evidence type="ECO:0000313" key="2">
    <source>
        <dbReference type="Proteomes" id="UP000594800"/>
    </source>
</evidence>